<accession>A0A8A1MF71</accession>
<comment type="subcellular location">
    <subcellularLocation>
        <location evidence="1">Nucleus</location>
    </subcellularLocation>
</comment>
<dbReference type="GO" id="GO:0008270">
    <property type="term" value="F:zinc ion binding"/>
    <property type="evidence" value="ECO:0007669"/>
    <property type="project" value="InterPro"/>
</dbReference>
<feature type="compositionally biased region" description="Low complexity" evidence="3">
    <location>
        <begin position="671"/>
        <end position="680"/>
    </location>
</feature>
<keyword evidence="2" id="KW-0539">Nucleus</keyword>
<evidence type="ECO:0000256" key="2">
    <source>
        <dbReference type="ARBA" id="ARBA00023242"/>
    </source>
</evidence>
<feature type="compositionally biased region" description="Basic and acidic residues" evidence="3">
    <location>
        <begin position="131"/>
        <end position="150"/>
    </location>
</feature>
<evidence type="ECO:0000313" key="6">
    <source>
        <dbReference type="EMBL" id="QSS65146.1"/>
    </source>
</evidence>
<feature type="compositionally biased region" description="Polar residues" evidence="3">
    <location>
        <begin position="541"/>
        <end position="568"/>
    </location>
</feature>
<dbReference type="GO" id="GO:0005634">
    <property type="term" value="C:nucleus"/>
    <property type="evidence" value="ECO:0007669"/>
    <property type="project" value="UniProtKB-SubCell"/>
</dbReference>
<dbReference type="OrthoDB" id="5431381at2759"/>
<organism evidence="6 7">
    <name type="scientific">Ajellomyces capsulatus</name>
    <name type="common">Darling's disease fungus</name>
    <name type="synonym">Histoplasma capsulatum</name>
    <dbReference type="NCBI Taxonomy" id="5037"/>
    <lineage>
        <taxon>Eukaryota</taxon>
        <taxon>Fungi</taxon>
        <taxon>Dikarya</taxon>
        <taxon>Ascomycota</taxon>
        <taxon>Pezizomycotina</taxon>
        <taxon>Eurotiomycetes</taxon>
        <taxon>Eurotiomycetidae</taxon>
        <taxon>Onygenales</taxon>
        <taxon>Ajellomycetaceae</taxon>
        <taxon>Histoplasma</taxon>
    </lineage>
</organism>
<keyword evidence="4" id="KW-0812">Transmembrane</keyword>
<proteinExistence type="predicted"/>
<reference evidence="6" key="1">
    <citation type="submission" date="2021-01" db="EMBL/GenBank/DDBJ databases">
        <title>Chromosome-level genome assembly of a human fungal pathogen reveals clustering of transcriptionally co-regulated genes.</title>
        <authorList>
            <person name="Voorhies M."/>
            <person name="Cohen S."/>
            <person name="Shea T.P."/>
            <person name="Petrus S."/>
            <person name="Munoz J.F."/>
            <person name="Poplawski S."/>
            <person name="Goldman W.E."/>
            <person name="Michael T."/>
            <person name="Cuomo C.A."/>
            <person name="Sil A."/>
            <person name="Beyhan S."/>
        </authorList>
    </citation>
    <scope>NUCLEOTIDE SEQUENCE</scope>
    <source>
        <strain evidence="6">WU24</strain>
    </source>
</reference>
<dbReference type="Pfam" id="PF04082">
    <property type="entry name" value="Fungal_trans"/>
    <property type="match status" value="1"/>
</dbReference>
<feature type="region of interest" description="Disordered" evidence="3">
    <location>
        <begin position="582"/>
        <end position="607"/>
    </location>
</feature>
<evidence type="ECO:0000256" key="3">
    <source>
        <dbReference type="SAM" id="MobiDB-lite"/>
    </source>
</evidence>
<sequence>MASSSQPQTSRCLGESWASWSLEDADQLICIDSDDESYPELDFPSSNPSTRPDHAASARSSQMQPAHFSQDLSMVSIPGPELIMPSLHEGFTPDSSWFVPRSSTDASSLQRPRGTVPGSAPNQVPSESTGDNEKRRDEIPGKRSPSHLKENQRYYRNPLLVGVFLLLSLYLAKISFSPVVTESTFPLQSGQSGSEAFSPSKSHRRYQLILDSRARLGQVLNPSTEAASLLPTLLKDGESEVVELCDLLTTEDLGSKHELEFECNHTLVVMRQARELIDSLFMAHGSVAFDDIDRELAQIRRMLAHSAMNEFDSLGGRIKAALNIPFHHRSASEQAILESRYRQAETAFELVVSKQVNQISYARELLNSFRARLQPIGEIVSRAVEKSPLCGSHYFRDERDPSIALIFANIICILEGSLSFYPFSFQGRRPKTYSNEALSKLRRASEKQQSAASIADIWVAQLEELKRDWERDRNAVVTGSTPYFIMLREIAAVIDMISLHFLSLVLSVFAFKLATPATLSCTDDDFSSALITTPSLTSYPYLDTKSQSPAKTRTSLIRNPTRRNTPNQKDWELRRFLRMTSLPENLPKEDENDPSSPARRAARRRDARLKCDRNLPCENCSTRGRGATCVYANPPPPGQTRGIRRPVDKATMQSRVQHLEEIVLSLVQEKSPASSQSRSTPESRSDGVVRGHRVGYHFGNDPSGSTGPGSSDDPAMPIIESAEPMQNLSLPSGGDSRYFESGHWNSILADIGELKGYFADQGEVDVSETTPEAGHCETDLLSGRCGRLTQMEILDRVPPRPLYDLFWEDPWSAPIIWVSKLFSMMCSSIRIVTNSGEQMPESLLDPDQQMDQYRQLAVHCLFAGNYATGPPHAVEALILYFFTEYTRNPDMQLPCWLLFGVVLRIAMRKGYHRDARHHPGLSILEGEMRRRSWTILFHMDLLTSVDASLPRMIQPSQMDSDLPRCIRDEDIDETTMELPPSRPDVANPLLAFTIVKRALVIVFGTIVDLNNTKEFAPYEEILQLDKALQDSCRVIPTTSKANPTESAVAESPGLIRRRLMLDLMYQKARCMLHRKYYTLSWNNPQYMYSRQTCIEAAMTTLRQQAVLHQESQPGGMLHQFKWIRISLIAHESLLSAMILCMYLDRLNQQSVGGVGDIAIDNMTPERRSEMLHLLESAYAILSVSAVSSKRAARACKVLNIILQKVGLMLPMPNNIMNEIAPVQQANAMVPLDARAHSGLGTLTAAPTIPMFNPQDGEYTQTPPIPVPIPISEMGLIDPEEMFFSPEIMTIRNFVQFPQEIDWNEWDNSFRLYDWSYSFDMSEMGWGMTDDTTIARHIRQCLPESSAIACLVIQRTTKSAEVVFLSNPVKGDETTPSILRIAGGTRRFP</sequence>
<keyword evidence="4" id="KW-1133">Transmembrane helix</keyword>
<feature type="compositionally biased region" description="Polar residues" evidence="3">
    <location>
        <begin position="120"/>
        <end position="129"/>
    </location>
</feature>
<evidence type="ECO:0000259" key="5">
    <source>
        <dbReference type="SMART" id="SM00906"/>
    </source>
</evidence>
<protein>
    <submittedName>
        <fullName evidence="6">C6 transcription factor</fullName>
    </submittedName>
</protein>
<feature type="region of interest" description="Disordered" evidence="3">
    <location>
        <begin position="541"/>
        <end position="569"/>
    </location>
</feature>
<name>A0A8A1MF71_AJECA</name>
<evidence type="ECO:0000256" key="1">
    <source>
        <dbReference type="ARBA" id="ARBA00004123"/>
    </source>
</evidence>
<feature type="compositionally biased region" description="Low complexity" evidence="3">
    <location>
        <begin position="701"/>
        <end position="714"/>
    </location>
</feature>
<dbReference type="PANTHER" id="PTHR31001:SF49">
    <property type="entry name" value="ZN(II)2CYS6 TRANSCRIPTION FACTOR (EUROFUNG)"/>
    <property type="match status" value="1"/>
</dbReference>
<feature type="region of interest" description="Disordered" evidence="3">
    <location>
        <begin position="667"/>
        <end position="717"/>
    </location>
</feature>
<feature type="domain" description="Xylanolytic transcriptional activator regulatory" evidence="5">
    <location>
        <begin position="895"/>
        <end position="969"/>
    </location>
</feature>
<dbReference type="SMART" id="SM00906">
    <property type="entry name" value="Fungal_trans"/>
    <property type="match status" value="1"/>
</dbReference>
<dbReference type="InterPro" id="IPR007219">
    <property type="entry name" value="XnlR_reg_dom"/>
</dbReference>
<dbReference type="VEuPathDB" id="FungiDB:I7I51_05988"/>
<evidence type="ECO:0000313" key="7">
    <source>
        <dbReference type="Proteomes" id="UP000663671"/>
    </source>
</evidence>
<dbReference type="GO" id="GO:0003677">
    <property type="term" value="F:DNA binding"/>
    <property type="evidence" value="ECO:0007669"/>
    <property type="project" value="InterPro"/>
</dbReference>
<gene>
    <name evidence="6" type="ORF">I7I51_05988</name>
</gene>
<feature type="region of interest" description="Disordered" evidence="3">
    <location>
        <begin position="99"/>
        <end position="150"/>
    </location>
</feature>
<dbReference type="CDD" id="cd12148">
    <property type="entry name" value="fungal_TF_MHR"/>
    <property type="match status" value="1"/>
</dbReference>
<dbReference type="PANTHER" id="PTHR31001">
    <property type="entry name" value="UNCHARACTERIZED TRANSCRIPTIONAL REGULATORY PROTEIN"/>
    <property type="match status" value="1"/>
</dbReference>
<feature type="compositionally biased region" description="Polar residues" evidence="3">
    <location>
        <begin position="101"/>
        <end position="110"/>
    </location>
</feature>
<evidence type="ECO:0000256" key="4">
    <source>
        <dbReference type="SAM" id="Phobius"/>
    </source>
</evidence>
<keyword evidence="4" id="KW-0472">Membrane</keyword>
<feature type="transmembrane region" description="Helical" evidence="4">
    <location>
        <begin position="154"/>
        <end position="172"/>
    </location>
</feature>
<dbReference type="Proteomes" id="UP000663671">
    <property type="component" value="Chromosome 3"/>
</dbReference>
<dbReference type="InterPro" id="IPR050613">
    <property type="entry name" value="Sec_Metabolite_Reg"/>
</dbReference>
<dbReference type="GO" id="GO:0006351">
    <property type="term" value="P:DNA-templated transcription"/>
    <property type="evidence" value="ECO:0007669"/>
    <property type="project" value="InterPro"/>
</dbReference>
<feature type="region of interest" description="Disordered" evidence="3">
    <location>
        <begin position="33"/>
        <end position="68"/>
    </location>
</feature>
<dbReference type="EMBL" id="CP069115">
    <property type="protein sequence ID" value="QSS65146.1"/>
    <property type="molecule type" value="Genomic_DNA"/>
</dbReference>